<evidence type="ECO:0000313" key="3">
    <source>
        <dbReference type="Proteomes" id="UP000266234"/>
    </source>
</evidence>
<dbReference type="Proteomes" id="UP000266234">
    <property type="component" value="Unassembled WGS sequence"/>
</dbReference>
<feature type="compositionally biased region" description="Basic and acidic residues" evidence="1">
    <location>
        <begin position="30"/>
        <end position="52"/>
    </location>
</feature>
<reference evidence="2 3" key="1">
    <citation type="journal article" date="2018" name="PLoS Pathog.">
        <title>Evolution of structural diversity of trichothecenes, a family of toxins produced by plant pathogenic and entomopathogenic fungi.</title>
        <authorList>
            <person name="Proctor R.H."/>
            <person name="McCormick S.P."/>
            <person name="Kim H.S."/>
            <person name="Cardoza R.E."/>
            <person name="Stanley A.M."/>
            <person name="Lindo L."/>
            <person name="Kelly A."/>
            <person name="Brown D.W."/>
            <person name="Lee T."/>
            <person name="Vaughan M.M."/>
            <person name="Alexander N.J."/>
            <person name="Busman M."/>
            <person name="Gutierrez S."/>
        </authorList>
    </citation>
    <scope>NUCLEOTIDE SEQUENCE [LARGE SCALE GENOMIC DNA]</scope>
    <source>
        <strain evidence="2 3">NRRL 20695</strain>
    </source>
</reference>
<dbReference type="EMBL" id="PXOG01000167">
    <property type="protein sequence ID" value="RGP70890.1"/>
    <property type="molecule type" value="Genomic_DNA"/>
</dbReference>
<evidence type="ECO:0000256" key="1">
    <source>
        <dbReference type="SAM" id="MobiDB-lite"/>
    </source>
</evidence>
<protein>
    <submittedName>
        <fullName evidence="2">Uncharacterized protein</fullName>
    </submittedName>
</protein>
<proteinExistence type="predicted"/>
<evidence type="ECO:0000313" key="2">
    <source>
        <dbReference type="EMBL" id="RGP70890.1"/>
    </source>
</evidence>
<dbReference type="AlphaFoldDB" id="A0A395SER5"/>
<feature type="compositionally biased region" description="Polar residues" evidence="1">
    <location>
        <begin position="20"/>
        <end position="29"/>
    </location>
</feature>
<keyword evidence="3" id="KW-1185">Reference proteome</keyword>
<sequence length="267" mass="29340">MGGGNHDESFDYGMEASAPHAQSQTQAYEQESHEQTSSKWEDIIDHTGKEGEDVTSSDDEDELVLVDAQVVDAVELSVTSQATYPGESSPSNGKRKVLKGQQRLIFDNMEMIDVPDEDGPEEDYLEHSAKLDRQSLSTYDIPIGPFESEGYDQKIVTDKQMSLFYRTFMASARLAQSSIGNVTGSVMYTAQCGRDAASITNQAGKYLANGALNAGQSVMIRVQESWPTWPRGFNGGILALSELLMEGIRSLPPSDAIIRPQGRQMTW</sequence>
<organism evidence="2 3">
    <name type="scientific">Fusarium longipes</name>
    <dbReference type="NCBI Taxonomy" id="694270"/>
    <lineage>
        <taxon>Eukaryota</taxon>
        <taxon>Fungi</taxon>
        <taxon>Dikarya</taxon>
        <taxon>Ascomycota</taxon>
        <taxon>Pezizomycotina</taxon>
        <taxon>Sordariomycetes</taxon>
        <taxon>Hypocreomycetidae</taxon>
        <taxon>Hypocreales</taxon>
        <taxon>Nectriaceae</taxon>
        <taxon>Fusarium</taxon>
    </lineage>
</organism>
<gene>
    <name evidence="2" type="ORF">FLONG3_7346</name>
</gene>
<dbReference type="OrthoDB" id="5064335at2759"/>
<comment type="caution">
    <text evidence="2">The sequence shown here is derived from an EMBL/GenBank/DDBJ whole genome shotgun (WGS) entry which is preliminary data.</text>
</comment>
<name>A0A395SER5_9HYPO</name>
<feature type="region of interest" description="Disordered" evidence="1">
    <location>
        <begin position="1"/>
        <end position="61"/>
    </location>
</feature>
<accession>A0A395SER5</accession>